<comment type="caution">
    <text evidence="4">The sequence shown here is derived from an EMBL/GenBank/DDBJ whole genome shotgun (WGS) entry which is preliminary data.</text>
</comment>
<sequence>MKRTLLLFLALSLLVASTALAGDEPAARTYVIKKGDTLWGISQRFLKDPYYWPNLWSNNPFIANPHLIYPGQKVRIYDGRIEIVPEVVEKEKPAEQPAVPEPAKKEPAPEPVEEVVIRTMDTAAGFITLDQIDSAGTIVDATDDRLMMATGDTVFCQMKNLDDVTVGNVFSLVEVGKEITHPVTGEPFGRMVNEVGTVEIVAVNEQVATGRILSASREIHRSHLMVPFMPPQTEISLKKSTRPASGVIVAAKQDKIGLGQNDIIYIDLGSNQGIEAGNMLYVTRERKPSKHALVKTELKLPDMLLGSILILETTPDTATALILKAVEPLLRGDRVVTIDE</sequence>
<reference evidence="4 5" key="1">
    <citation type="submission" date="2019-07" db="EMBL/GenBank/DDBJ databases">
        <title>Genomic Encyclopedia of Type Strains, Phase IV (KMG-IV): sequencing the most valuable type-strain genomes for metagenomic binning, comparative biology and taxonomic classification.</title>
        <authorList>
            <person name="Goeker M."/>
        </authorList>
    </citation>
    <scope>NUCLEOTIDE SEQUENCE [LARGE SCALE GENOMIC DNA]</scope>
    <source>
        <strain evidence="4 5">SS015</strain>
    </source>
</reference>
<dbReference type="SMART" id="SM00257">
    <property type="entry name" value="LysM"/>
    <property type="match status" value="1"/>
</dbReference>
<evidence type="ECO:0000313" key="4">
    <source>
        <dbReference type="EMBL" id="TYO98945.1"/>
    </source>
</evidence>
<dbReference type="OrthoDB" id="9765158at2"/>
<dbReference type="Proteomes" id="UP000324159">
    <property type="component" value="Unassembled WGS sequence"/>
</dbReference>
<keyword evidence="5" id="KW-1185">Reference proteome</keyword>
<gene>
    <name evidence="4" type="ORF">EDC39_10469</name>
</gene>
<feature type="region of interest" description="Disordered" evidence="1">
    <location>
        <begin position="91"/>
        <end position="111"/>
    </location>
</feature>
<dbReference type="InterPro" id="IPR036779">
    <property type="entry name" value="LysM_dom_sf"/>
</dbReference>
<dbReference type="PANTHER" id="PTHR34700">
    <property type="entry name" value="POTASSIUM BINDING PROTEIN KBP"/>
    <property type="match status" value="1"/>
</dbReference>
<feature type="signal peptide" evidence="2">
    <location>
        <begin position="1"/>
        <end position="21"/>
    </location>
</feature>
<dbReference type="SUPFAM" id="SSF54106">
    <property type="entry name" value="LysM domain"/>
    <property type="match status" value="1"/>
</dbReference>
<dbReference type="EMBL" id="VNIB01000004">
    <property type="protein sequence ID" value="TYO98945.1"/>
    <property type="molecule type" value="Genomic_DNA"/>
</dbReference>
<proteinExistence type="predicted"/>
<dbReference type="Pfam" id="PF01476">
    <property type="entry name" value="LysM"/>
    <property type="match status" value="1"/>
</dbReference>
<dbReference type="Gene3D" id="3.10.350.10">
    <property type="entry name" value="LysM domain"/>
    <property type="match status" value="1"/>
</dbReference>
<dbReference type="AlphaFoldDB" id="A0A5D3WL12"/>
<evidence type="ECO:0000259" key="3">
    <source>
        <dbReference type="PROSITE" id="PS51782"/>
    </source>
</evidence>
<evidence type="ECO:0000256" key="1">
    <source>
        <dbReference type="SAM" id="MobiDB-lite"/>
    </source>
</evidence>
<keyword evidence="2" id="KW-0732">Signal</keyword>
<dbReference type="PANTHER" id="PTHR34700:SF4">
    <property type="entry name" value="PHAGE-LIKE ELEMENT PBSX PROTEIN XKDP"/>
    <property type="match status" value="1"/>
</dbReference>
<dbReference type="InterPro" id="IPR018392">
    <property type="entry name" value="LysM"/>
</dbReference>
<dbReference type="CDD" id="cd00118">
    <property type="entry name" value="LysM"/>
    <property type="match status" value="1"/>
</dbReference>
<organism evidence="4 5">
    <name type="scientific">Geothermobacter ehrlichii</name>
    <dbReference type="NCBI Taxonomy" id="213224"/>
    <lineage>
        <taxon>Bacteria</taxon>
        <taxon>Pseudomonadati</taxon>
        <taxon>Thermodesulfobacteriota</taxon>
        <taxon>Desulfuromonadia</taxon>
        <taxon>Desulfuromonadales</taxon>
        <taxon>Geothermobacteraceae</taxon>
        <taxon>Geothermobacter</taxon>
    </lineage>
</organism>
<dbReference type="PROSITE" id="PS51782">
    <property type="entry name" value="LYSM"/>
    <property type="match status" value="1"/>
</dbReference>
<dbReference type="InterPro" id="IPR052196">
    <property type="entry name" value="Bact_Kbp"/>
</dbReference>
<evidence type="ECO:0000313" key="5">
    <source>
        <dbReference type="Proteomes" id="UP000324159"/>
    </source>
</evidence>
<name>A0A5D3WL12_9BACT</name>
<accession>A0A5D3WL12</accession>
<evidence type="ECO:0000256" key="2">
    <source>
        <dbReference type="SAM" id="SignalP"/>
    </source>
</evidence>
<protein>
    <submittedName>
        <fullName evidence="4">LysM domain-containing protein</fullName>
    </submittedName>
</protein>
<feature type="domain" description="LysM" evidence="3">
    <location>
        <begin position="28"/>
        <end position="76"/>
    </location>
</feature>
<dbReference type="RefSeq" id="WP_148895412.1">
    <property type="nucleotide sequence ID" value="NZ_VNIB01000004.1"/>
</dbReference>
<feature type="chain" id="PRO_5022922572" evidence="2">
    <location>
        <begin position="22"/>
        <end position="340"/>
    </location>
</feature>